<evidence type="ECO:0000313" key="1">
    <source>
        <dbReference type="EMBL" id="EKF44542.1"/>
    </source>
</evidence>
<proteinExistence type="predicted"/>
<accession>K2PU02</accession>
<evidence type="ECO:0000313" key="2">
    <source>
        <dbReference type="Proteomes" id="UP000007374"/>
    </source>
</evidence>
<dbReference type="RefSeq" id="WP_009755789.1">
    <property type="nucleotide sequence ID" value="NZ_AMSI01000001.1"/>
</dbReference>
<dbReference type="Proteomes" id="UP000007374">
    <property type="component" value="Unassembled WGS sequence"/>
</dbReference>
<protein>
    <submittedName>
        <fullName evidence="1">Uncharacterized protein</fullName>
    </submittedName>
</protein>
<dbReference type="EMBL" id="AMSI01000001">
    <property type="protein sequence ID" value="EKF44542.1"/>
    <property type="molecule type" value="Genomic_DNA"/>
</dbReference>
<organism evidence="1 2">
    <name type="scientific">Nitratireductor indicus C115</name>
    <dbReference type="NCBI Taxonomy" id="1231190"/>
    <lineage>
        <taxon>Bacteria</taxon>
        <taxon>Pseudomonadati</taxon>
        <taxon>Pseudomonadota</taxon>
        <taxon>Alphaproteobacteria</taxon>
        <taxon>Hyphomicrobiales</taxon>
        <taxon>Phyllobacteriaceae</taxon>
        <taxon>Nitratireductor</taxon>
    </lineage>
</organism>
<keyword evidence="2" id="KW-1185">Reference proteome</keyword>
<gene>
    <name evidence="1" type="ORF">NA8A_02330</name>
</gene>
<dbReference type="AlphaFoldDB" id="K2PU02"/>
<name>K2PU02_9HYPH</name>
<comment type="caution">
    <text evidence="1">The sequence shown here is derived from an EMBL/GenBank/DDBJ whole genome shotgun (WGS) entry which is preliminary data.</text>
</comment>
<sequence length="68" mass="7503">MKYSSGDQLNAMTTLVTSLLRALDEQGVLKHDEVRSVVKDAADMCGRSAEGIGSKFYLEEMFLNKMGD</sequence>
<reference evidence="1 2" key="1">
    <citation type="journal article" date="2012" name="J. Bacteriol.">
        <title>Genome Sequence of Nitratireductor indicus Type Strain C115.</title>
        <authorList>
            <person name="Lai Q."/>
            <person name="Li G."/>
            <person name="Yu Z."/>
            <person name="Shao Z."/>
        </authorList>
    </citation>
    <scope>NUCLEOTIDE SEQUENCE [LARGE SCALE GENOMIC DNA]</scope>
    <source>
        <strain evidence="1 2">C115</strain>
    </source>
</reference>
<dbReference type="PATRIC" id="fig|1231190.3.peg.493"/>